<dbReference type="RefSeq" id="WP_249478708.1">
    <property type="nucleotide sequence ID" value="NZ_CP097218.1"/>
</dbReference>
<dbReference type="InterPro" id="IPR012467">
    <property type="entry name" value="DUF1684"/>
</dbReference>
<proteinExistence type="predicted"/>
<reference evidence="1" key="1">
    <citation type="submission" date="2022-05" db="EMBL/GenBank/DDBJ databases">
        <title>Genomic analysis of Brachybacterium sp. CBA3104.</title>
        <authorList>
            <person name="Roh S.W."/>
            <person name="Kim Y.B."/>
            <person name="Kim Y."/>
        </authorList>
    </citation>
    <scope>NUCLEOTIDE SEQUENCE</scope>
    <source>
        <strain evidence="1">CBA3104</strain>
    </source>
</reference>
<organism evidence="1 2">
    <name type="scientific">Brachybacterium kimchii</name>
    <dbReference type="NCBI Taxonomy" id="2942909"/>
    <lineage>
        <taxon>Bacteria</taxon>
        <taxon>Bacillati</taxon>
        <taxon>Actinomycetota</taxon>
        <taxon>Actinomycetes</taxon>
        <taxon>Micrococcales</taxon>
        <taxon>Dermabacteraceae</taxon>
        <taxon>Brachybacterium</taxon>
    </lineage>
</organism>
<gene>
    <name evidence="1" type="ORF">M4486_18035</name>
</gene>
<protein>
    <submittedName>
        <fullName evidence="1">DUF1684 domain-containing protein</fullName>
    </submittedName>
</protein>
<dbReference type="PANTHER" id="PTHR41913">
    <property type="entry name" value="DUF1684 DOMAIN-CONTAINING PROTEIN"/>
    <property type="match status" value="1"/>
</dbReference>
<evidence type="ECO:0000313" key="2">
    <source>
        <dbReference type="Proteomes" id="UP001055868"/>
    </source>
</evidence>
<name>A0ABY4N4K9_9MICO</name>
<accession>A0ABY4N4K9</accession>
<sequence>MSAAPRTAARTASGPAATAAFTQEWTAWHEAHESSRTEPLGILAATGLHWLGRTRLRAPGVPGAWSVGPQGPLVELAEGEVLTAGDEELRGTRQLAPLMHDGTVLLRFVDRSGGAGDSGTSGGGANDGGVDGLAEVSRRGSGVMLRPRRADSPYLASFTGTKAYPADPQWAIDARFVADPAPAARRVEAVLPGIQHTFSSPGRLEFERDGRTHHLTAFAGADGALTVLFRDATSGITTYAASRSLTVPAPSADGSAVLDFNRAVNLPCAYTDFSTCPVPPRENTLPFCVDAGEKVPAARASAA</sequence>
<evidence type="ECO:0000313" key="1">
    <source>
        <dbReference type="EMBL" id="UQN29511.1"/>
    </source>
</evidence>
<dbReference type="Pfam" id="PF07920">
    <property type="entry name" value="DUF1684"/>
    <property type="match status" value="1"/>
</dbReference>
<keyword evidence="2" id="KW-1185">Reference proteome</keyword>
<dbReference type="Proteomes" id="UP001055868">
    <property type="component" value="Chromosome"/>
</dbReference>
<dbReference type="EMBL" id="CP097218">
    <property type="protein sequence ID" value="UQN29511.1"/>
    <property type="molecule type" value="Genomic_DNA"/>
</dbReference>
<dbReference type="PANTHER" id="PTHR41913:SF1">
    <property type="entry name" value="DUF1684 DOMAIN-CONTAINING PROTEIN"/>
    <property type="match status" value="1"/>
</dbReference>